<proteinExistence type="predicted"/>
<dbReference type="InParanoid" id="Q0UGR9"/>
<dbReference type="Proteomes" id="UP000001055">
    <property type="component" value="Unassembled WGS sequence"/>
</dbReference>
<gene>
    <name evidence="2" type="ORF">SNOG_09045</name>
</gene>
<keyword evidence="1" id="KW-0812">Transmembrane</keyword>
<evidence type="ECO:0000313" key="3">
    <source>
        <dbReference type="Proteomes" id="UP000001055"/>
    </source>
</evidence>
<dbReference type="KEGG" id="pno:SNOG_09045"/>
<evidence type="ECO:0000256" key="1">
    <source>
        <dbReference type="SAM" id="Phobius"/>
    </source>
</evidence>
<dbReference type="HOGENOM" id="CLU_862093_0_0_1"/>
<dbReference type="RefSeq" id="XP_001799348.1">
    <property type="nucleotide sequence ID" value="XM_001799296.1"/>
</dbReference>
<name>Q0UGR9_PHANO</name>
<dbReference type="GeneID" id="5976249"/>
<dbReference type="EMBL" id="CH445338">
    <property type="protein sequence ID" value="EAT83237.2"/>
    <property type="molecule type" value="Genomic_DNA"/>
</dbReference>
<protein>
    <submittedName>
        <fullName evidence="2">Uncharacterized protein</fullName>
    </submittedName>
</protein>
<dbReference type="STRING" id="321614.Q0UGR9"/>
<accession>Q0UGR9</accession>
<organism evidence="2 3">
    <name type="scientific">Phaeosphaeria nodorum (strain SN15 / ATCC MYA-4574 / FGSC 10173)</name>
    <name type="common">Glume blotch fungus</name>
    <name type="synonym">Parastagonospora nodorum</name>
    <dbReference type="NCBI Taxonomy" id="321614"/>
    <lineage>
        <taxon>Eukaryota</taxon>
        <taxon>Fungi</taxon>
        <taxon>Dikarya</taxon>
        <taxon>Ascomycota</taxon>
        <taxon>Pezizomycotina</taxon>
        <taxon>Dothideomycetes</taxon>
        <taxon>Pleosporomycetidae</taxon>
        <taxon>Pleosporales</taxon>
        <taxon>Pleosporineae</taxon>
        <taxon>Phaeosphaeriaceae</taxon>
        <taxon>Parastagonospora</taxon>
    </lineage>
</organism>
<keyword evidence="1" id="KW-0472">Membrane</keyword>
<dbReference type="VEuPathDB" id="FungiDB:JI435_090450"/>
<sequence>MNLKTNGKWSSKAFIPSKEQIYAFLLVLALGITPMVLLGNFTHVNTGGNGDRPFYGIFQDKIQSCGQSFGTPENATVRGVEKMFVLDQTFGRFTFSQAKTIDVAWDVLIGRGVQLLAWWVGYIVFSDALLRAIERHPASFQIFQRIALEGPSLLSLWTLLKELWYAKSKRTKALFFYVWLATLYIISIPMFLSAMTGYDSTSIAWVSLDNTSNIIPAASIEYSLVATGTWNETWDDATCLDTELYNKKSEALYSRRRSCDCQLNNGTIVNITEYQQTHINSNYGYSNSFTSPEDICRFNYPGNNKTFTLGRWDLEGKTGETKK</sequence>
<feature type="transmembrane region" description="Helical" evidence="1">
    <location>
        <begin position="174"/>
        <end position="192"/>
    </location>
</feature>
<feature type="transmembrane region" description="Helical" evidence="1">
    <location>
        <begin position="21"/>
        <end position="41"/>
    </location>
</feature>
<dbReference type="eggNOG" id="ENOG502TB39">
    <property type="taxonomic scope" value="Eukaryota"/>
</dbReference>
<evidence type="ECO:0000313" key="2">
    <source>
        <dbReference type="EMBL" id="EAT83237.2"/>
    </source>
</evidence>
<keyword evidence="1" id="KW-1133">Transmembrane helix</keyword>
<reference evidence="3" key="1">
    <citation type="journal article" date="2007" name="Plant Cell">
        <title>Dothideomycete-plant interactions illuminated by genome sequencing and EST analysis of the wheat pathogen Stagonospora nodorum.</title>
        <authorList>
            <person name="Hane J.K."/>
            <person name="Lowe R.G."/>
            <person name="Solomon P.S."/>
            <person name="Tan K.C."/>
            <person name="Schoch C.L."/>
            <person name="Spatafora J.W."/>
            <person name="Crous P.W."/>
            <person name="Kodira C."/>
            <person name="Birren B.W."/>
            <person name="Galagan J.E."/>
            <person name="Torriani S.F."/>
            <person name="McDonald B.A."/>
            <person name="Oliver R.P."/>
        </authorList>
    </citation>
    <scope>NUCLEOTIDE SEQUENCE [LARGE SCALE GENOMIC DNA]</scope>
    <source>
        <strain evidence="3">SN15 / ATCC MYA-4574 / FGSC 10173</strain>
    </source>
</reference>
<dbReference type="AlphaFoldDB" id="Q0UGR9"/>